<evidence type="ECO:0000256" key="3">
    <source>
        <dbReference type="ARBA" id="ARBA00022452"/>
    </source>
</evidence>
<dbReference type="Pfam" id="PF07715">
    <property type="entry name" value="Plug"/>
    <property type="match status" value="1"/>
</dbReference>
<feature type="short sequence motif" description="TonB C-terminal box" evidence="13">
    <location>
        <begin position="696"/>
        <end position="713"/>
    </location>
</feature>
<evidence type="ECO:0000313" key="18">
    <source>
        <dbReference type="Proteomes" id="UP000243793"/>
    </source>
</evidence>
<keyword evidence="10 12" id="KW-0472">Membrane</keyword>
<keyword evidence="9 14" id="KW-0798">TonB box</keyword>
<protein>
    <recommendedName>
        <fullName evidence="19">TonB-dependent receptor</fullName>
    </recommendedName>
</protein>
<accession>A0A1Y0CXU0</accession>
<gene>
    <name evidence="17" type="ORF">CBP12_06445</name>
</gene>
<proteinExistence type="inferred from homology"/>
<evidence type="ECO:0008006" key="19">
    <source>
        <dbReference type="Google" id="ProtNLM"/>
    </source>
</evidence>
<dbReference type="InterPro" id="IPR000531">
    <property type="entry name" value="Beta-barrel_TonB"/>
</dbReference>
<dbReference type="PANTHER" id="PTHR32552:SF81">
    <property type="entry name" value="TONB-DEPENDENT OUTER MEMBRANE RECEPTOR"/>
    <property type="match status" value="1"/>
</dbReference>
<dbReference type="GO" id="GO:0006826">
    <property type="term" value="P:iron ion transport"/>
    <property type="evidence" value="ECO:0007669"/>
    <property type="project" value="UniProtKB-KW"/>
</dbReference>
<evidence type="ECO:0000256" key="13">
    <source>
        <dbReference type="PROSITE-ProRule" id="PRU10144"/>
    </source>
</evidence>
<sequence>MQCLSLPSPACSRRYPVFVFTFMRRLNMPHPPFLPSVISSAVALGLVSIAPSLLADEIYTLETTTVAASSEQALLQESVASVSVIEEERLSQPGTTHLEEVVSQTPNVNLSAGASRGKYYQIRGIGERSQFTDTVNPSVAVVMDGIDMSAMTMGATLLDAKQVEVLRGPQGSLQGASAIGGLINVRANEPTDYVTGDLELTVAQYNTQNLSGAIGGPISDKVSYRFAAQRNSSDGFIKNDYLNRDDTNNIDETLLRTKFHIAASDNLDLDLSAFYANIDNGYDAFTLDQTRHTISDQPGHDRQETLALVGKSSWYGNRHFIQETALSISKSNLEYGYDVDWTNPDFQPVGAKNRTDNYSRDEKSATLDLRFISSEESRLFNDSTGWSGGLYYFYRNSDLIRDYTGEPVFTSEYETDRYAGYGELSTDLTDKLTWINGVRLEQDTTLYSDNTGEYSKPTEYLWGGRTALEYQTSDSQMLYGLIARGYKVGGYNANIKLPNELRKYDSETLWNFELGAKHRLLEDTLHTQLAVFVQQRDDAQVNATRTEQGVAFDYTDNANKAYSYGLEAQAQWQATHAVRLHASVGLLKTELKEPGASFDGRGAAHSPEYQFALGASFDHGKGWFSGLDIEGKDRFYFSDSYDSTTQAYALVNARFGYQQDNWSVTLWGKNLTDQDIIVRGFNFPNNPYTPTVAEDYVQFGAPRMFGITTKYSF</sequence>
<evidence type="ECO:0000259" key="16">
    <source>
        <dbReference type="Pfam" id="PF07715"/>
    </source>
</evidence>
<dbReference type="SUPFAM" id="SSF56935">
    <property type="entry name" value="Porins"/>
    <property type="match status" value="1"/>
</dbReference>
<keyword evidence="5 12" id="KW-0812">Transmembrane</keyword>
<evidence type="ECO:0000256" key="8">
    <source>
        <dbReference type="ARBA" id="ARBA00023065"/>
    </source>
</evidence>
<keyword evidence="6" id="KW-0732">Signal</keyword>
<evidence type="ECO:0000256" key="12">
    <source>
        <dbReference type="PROSITE-ProRule" id="PRU01360"/>
    </source>
</evidence>
<keyword evidence="18" id="KW-1185">Reference proteome</keyword>
<evidence type="ECO:0000256" key="14">
    <source>
        <dbReference type="RuleBase" id="RU003357"/>
    </source>
</evidence>
<evidence type="ECO:0000256" key="11">
    <source>
        <dbReference type="ARBA" id="ARBA00023237"/>
    </source>
</evidence>
<dbReference type="InterPro" id="IPR036942">
    <property type="entry name" value="Beta-barrel_TonB_sf"/>
</dbReference>
<name>A0A1Y0CXU0_9GAMM</name>
<evidence type="ECO:0000256" key="7">
    <source>
        <dbReference type="ARBA" id="ARBA00023004"/>
    </source>
</evidence>
<reference evidence="18" key="1">
    <citation type="submission" date="2017-05" db="EMBL/GenBank/DDBJ databases">
        <authorList>
            <person name="Sung H."/>
        </authorList>
    </citation>
    <scope>NUCLEOTIDE SEQUENCE [LARGE SCALE GENOMIC DNA]</scope>
    <source>
        <strain evidence="18">AMac2203</strain>
    </source>
</reference>
<dbReference type="Proteomes" id="UP000243793">
    <property type="component" value="Chromosome"/>
</dbReference>
<keyword evidence="2 12" id="KW-0813">Transport</keyword>
<organism evidence="17 18">
    <name type="scientific">Oceanisphaera avium</name>
    <dbReference type="NCBI Taxonomy" id="1903694"/>
    <lineage>
        <taxon>Bacteria</taxon>
        <taxon>Pseudomonadati</taxon>
        <taxon>Pseudomonadota</taxon>
        <taxon>Gammaproteobacteria</taxon>
        <taxon>Aeromonadales</taxon>
        <taxon>Aeromonadaceae</taxon>
        <taxon>Oceanisphaera</taxon>
    </lineage>
</organism>
<dbReference type="PROSITE" id="PS01156">
    <property type="entry name" value="TONB_DEPENDENT_REC_2"/>
    <property type="match status" value="1"/>
</dbReference>
<evidence type="ECO:0000313" key="17">
    <source>
        <dbReference type="EMBL" id="ART79834.1"/>
    </source>
</evidence>
<dbReference type="InterPro" id="IPR010917">
    <property type="entry name" value="TonB_rcpt_CS"/>
</dbReference>
<feature type="domain" description="TonB-dependent receptor-like beta-barrel" evidence="15">
    <location>
        <begin position="239"/>
        <end position="671"/>
    </location>
</feature>
<dbReference type="InterPro" id="IPR012910">
    <property type="entry name" value="Plug_dom"/>
</dbReference>
<evidence type="ECO:0000256" key="5">
    <source>
        <dbReference type="ARBA" id="ARBA00022692"/>
    </source>
</evidence>
<keyword evidence="8" id="KW-0406">Ion transport</keyword>
<dbReference type="InterPro" id="IPR039426">
    <property type="entry name" value="TonB-dep_rcpt-like"/>
</dbReference>
<keyword evidence="3 12" id="KW-1134">Transmembrane beta strand</keyword>
<feature type="domain" description="TonB-dependent receptor plug" evidence="16">
    <location>
        <begin position="76"/>
        <end position="181"/>
    </location>
</feature>
<dbReference type="KEGG" id="ocm:CBP12_06445"/>
<keyword evidence="11 12" id="KW-0998">Cell outer membrane</keyword>
<dbReference type="Gene3D" id="2.40.170.20">
    <property type="entry name" value="TonB-dependent receptor, beta-barrel domain"/>
    <property type="match status" value="1"/>
</dbReference>
<dbReference type="PANTHER" id="PTHR32552">
    <property type="entry name" value="FERRICHROME IRON RECEPTOR-RELATED"/>
    <property type="match status" value="1"/>
</dbReference>
<evidence type="ECO:0000256" key="2">
    <source>
        <dbReference type="ARBA" id="ARBA00022448"/>
    </source>
</evidence>
<evidence type="ECO:0000256" key="10">
    <source>
        <dbReference type="ARBA" id="ARBA00023136"/>
    </source>
</evidence>
<keyword evidence="7" id="KW-0408">Iron</keyword>
<evidence type="ECO:0000256" key="6">
    <source>
        <dbReference type="ARBA" id="ARBA00022729"/>
    </source>
</evidence>
<dbReference type="EMBL" id="CP021376">
    <property type="protein sequence ID" value="ART79834.1"/>
    <property type="molecule type" value="Genomic_DNA"/>
</dbReference>
<evidence type="ECO:0000259" key="15">
    <source>
        <dbReference type="Pfam" id="PF00593"/>
    </source>
</evidence>
<comment type="subcellular location">
    <subcellularLocation>
        <location evidence="1 12">Cell outer membrane</location>
        <topology evidence="1 12">Multi-pass membrane protein</topology>
    </subcellularLocation>
</comment>
<evidence type="ECO:0000256" key="1">
    <source>
        <dbReference type="ARBA" id="ARBA00004571"/>
    </source>
</evidence>
<evidence type="ECO:0000256" key="9">
    <source>
        <dbReference type="ARBA" id="ARBA00023077"/>
    </source>
</evidence>
<comment type="similarity">
    <text evidence="12 14">Belongs to the TonB-dependent receptor family.</text>
</comment>
<evidence type="ECO:0000256" key="4">
    <source>
        <dbReference type="ARBA" id="ARBA00022496"/>
    </source>
</evidence>
<dbReference type="Pfam" id="PF00593">
    <property type="entry name" value="TonB_dep_Rec_b-barrel"/>
    <property type="match status" value="1"/>
</dbReference>
<dbReference type="GO" id="GO:0009279">
    <property type="term" value="C:cell outer membrane"/>
    <property type="evidence" value="ECO:0007669"/>
    <property type="project" value="UniProtKB-SubCell"/>
</dbReference>
<dbReference type="AlphaFoldDB" id="A0A1Y0CXU0"/>
<dbReference type="PROSITE" id="PS52016">
    <property type="entry name" value="TONB_DEPENDENT_REC_3"/>
    <property type="match status" value="1"/>
</dbReference>
<keyword evidence="4" id="KW-0410">Iron transport</keyword>